<reference evidence="14" key="1">
    <citation type="submission" date="2022-12" db="EMBL/GenBank/DDBJ databases">
        <title>Reference genome sequencing for broad-spectrum identification of bacterial and archaeal isolates by mass spectrometry.</title>
        <authorList>
            <person name="Sekiguchi Y."/>
            <person name="Tourlousse D.M."/>
        </authorList>
    </citation>
    <scope>NUCLEOTIDE SEQUENCE</scope>
    <source>
        <strain evidence="14">ASRB1</strain>
    </source>
</reference>
<keyword evidence="15" id="KW-1185">Reference proteome</keyword>
<dbReference type="PROSITE" id="PS50893">
    <property type="entry name" value="ABC_TRANSPORTER_2"/>
    <property type="match status" value="2"/>
</dbReference>
<keyword evidence="2 11" id="KW-0677">Repeat</keyword>
<dbReference type="Pfam" id="PF12848">
    <property type="entry name" value="ABC_tran_Xtn"/>
    <property type="match status" value="1"/>
</dbReference>
<evidence type="ECO:0000256" key="3">
    <source>
        <dbReference type="ARBA" id="ARBA00022741"/>
    </source>
</evidence>
<dbReference type="FunFam" id="3.40.50.300:FF:000309">
    <property type="entry name" value="ABC transporter ATP-binding protein"/>
    <property type="match status" value="1"/>
</dbReference>
<dbReference type="InterPro" id="IPR037118">
    <property type="entry name" value="Val-tRNA_synth_C_sf"/>
</dbReference>
<evidence type="ECO:0000256" key="6">
    <source>
        <dbReference type="ARBA" id="ARBA00022840"/>
    </source>
</evidence>
<keyword evidence="8 11" id="KW-0234">DNA repair</keyword>
<evidence type="ECO:0000256" key="5">
    <source>
        <dbReference type="ARBA" id="ARBA00022801"/>
    </source>
</evidence>
<feature type="domain" description="ABC transporter" evidence="13">
    <location>
        <begin position="340"/>
        <end position="573"/>
    </location>
</feature>
<keyword evidence="4 11" id="KW-0227">DNA damage</keyword>
<comment type="catalytic activity">
    <reaction evidence="9 11">
        <text>ATP + H2O = ADP + phosphate + H(+)</text>
        <dbReference type="Rhea" id="RHEA:13065"/>
        <dbReference type="ChEBI" id="CHEBI:15377"/>
        <dbReference type="ChEBI" id="CHEBI:15378"/>
        <dbReference type="ChEBI" id="CHEBI:30616"/>
        <dbReference type="ChEBI" id="CHEBI:43474"/>
        <dbReference type="ChEBI" id="CHEBI:456216"/>
    </reaction>
</comment>
<feature type="region of interest" description="Disordered" evidence="12">
    <location>
        <begin position="560"/>
        <end position="594"/>
    </location>
</feature>
<dbReference type="GO" id="GO:0005737">
    <property type="term" value="C:cytoplasm"/>
    <property type="evidence" value="ECO:0007669"/>
    <property type="project" value="UniProtKB-SubCell"/>
</dbReference>
<dbReference type="PROSITE" id="PS00211">
    <property type="entry name" value="ABC_TRANSPORTER_1"/>
    <property type="match status" value="1"/>
</dbReference>
<evidence type="ECO:0000256" key="1">
    <source>
        <dbReference type="ARBA" id="ARBA00022490"/>
    </source>
</evidence>
<dbReference type="InterPro" id="IPR027417">
    <property type="entry name" value="P-loop_NTPase"/>
</dbReference>
<dbReference type="InterPro" id="IPR017871">
    <property type="entry name" value="ABC_transporter-like_CS"/>
</dbReference>
<keyword evidence="6 11" id="KW-0067">ATP-binding</keyword>
<dbReference type="FunFam" id="3.40.50.300:FF:000011">
    <property type="entry name" value="Putative ABC transporter ATP-binding component"/>
    <property type="match status" value="1"/>
</dbReference>
<evidence type="ECO:0000313" key="15">
    <source>
        <dbReference type="Proteomes" id="UP001144372"/>
    </source>
</evidence>
<evidence type="ECO:0000256" key="12">
    <source>
        <dbReference type="SAM" id="MobiDB-lite"/>
    </source>
</evidence>
<name>A0A9W6FV57_9BACT</name>
<gene>
    <name evidence="11 14" type="primary">uup</name>
    <name evidence="14" type="ORF">DAMNIGENAA_29430</name>
</gene>
<dbReference type="InterPro" id="IPR051309">
    <property type="entry name" value="ABCF_ATPase"/>
</dbReference>
<comment type="caution">
    <text evidence="14">The sequence shown here is derived from an EMBL/GenBank/DDBJ whole genome shotgun (WGS) entry which is preliminary data.</text>
</comment>
<organism evidence="14 15">
    <name type="scientific">Desulforhabdus amnigena</name>
    <dbReference type="NCBI Taxonomy" id="40218"/>
    <lineage>
        <taxon>Bacteria</taxon>
        <taxon>Pseudomonadati</taxon>
        <taxon>Thermodesulfobacteriota</taxon>
        <taxon>Syntrophobacteria</taxon>
        <taxon>Syntrophobacterales</taxon>
        <taxon>Syntrophobacteraceae</taxon>
        <taxon>Desulforhabdus</taxon>
    </lineage>
</organism>
<evidence type="ECO:0000256" key="10">
    <source>
        <dbReference type="ARBA" id="ARBA00061478"/>
    </source>
</evidence>
<dbReference type="Gene3D" id="1.10.287.380">
    <property type="entry name" value="Valyl-tRNA synthetase, C-terminal domain"/>
    <property type="match status" value="1"/>
</dbReference>
<dbReference type="SMART" id="SM00382">
    <property type="entry name" value="AAA"/>
    <property type="match status" value="2"/>
</dbReference>
<dbReference type="GO" id="GO:0043022">
    <property type="term" value="F:ribosome binding"/>
    <property type="evidence" value="ECO:0007669"/>
    <property type="project" value="UniProtKB-UniRule"/>
</dbReference>
<dbReference type="Proteomes" id="UP001144372">
    <property type="component" value="Unassembled WGS sequence"/>
</dbReference>
<keyword evidence="5 11" id="KW-0378">Hydrolase</keyword>
<protein>
    <recommendedName>
        <fullName evidence="11">ATP-binding protein Uup</fullName>
        <ecNumber evidence="11">3.6.1.-</ecNumber>
    </recommendedName>
</protein>
<dbReference type="AlphaFoldDB" id="A0A9W6FV57"/>
<dbReference type="GO" id="GO:0006281">
    <property type="term" value="P:DNA repair"/>
    <property type="evidence" value="ECO:0007669"/>
    <property type="project" value="UniProtKB-KW"/>
</dbReference>
<evidence type="ECO:0000256" key="7">
    <source>
        <dbReference type="ARBA" id="ARBA00023125"/>
    </source>
</evidence>
<evidence type="ECO:0000256" key="8">
    <source>
        <dbReference type="ARBA" id="ARBA00023204"/>
    </source>
</evidence>
<evidence type="ECO:0000259" key="13">
    <source>
        <dbReference type="PROSITE" id="PS50893"/>
    </source>
</evidence>
<dbReference type="InterPro" id="IPR032781">
    <property type="entry name" value="ABC_tran_Xtn"/>
</dbReference>
<dbReference type="InterPro" id="IPR003593">
    <property type="entry name" value="AAA+_ATPase"/>
</dbReference>
<evidence type="ECO:0000256" key="2">
    <source>
        <dbReference type="ARBA" id="ARBA00022737"/>
    </source>
</evidence>
<dbReference type="CDD" id="cd03221">
    <property type="entry name" value="ABCF_EF-3"/>
    <property type="match status" value="2"/>
</dbReference>
<comment type="similarity">
    <text evidence="10 11">Belongs to the ABC transporter superfamily. ABCF family. Uup subfamily.</text>
</comment>
<feature type="binding site" evidence="11">
    <location>
        <begin position="385"/>
        <end position="392"/>
    </location>
    <ligand>
        <name>ATP</name>
        <dbReference type="ChEBI" id="CHEBI:30616"/>
        <label>2</label>
    </ligand>
</feature>
<dbReference type="Gene3D" id="3.40.50.300">
    <property type="entry name" value="P-loop containing nucleotide triphosphate hydrolases"/>
    <property type="match status" value="2"/>
</dbReference>
<proteinExistence type="inferred from homology"/>
<keyword evidence="3 11" id="KW-0547">Nucleotide-binding</keyword>
<dbReference type="PANTHER" id="PTHR42855">
    <property type="entry name" value="ABC TRANSPORTER ATP-BINDING SUBUNIT"/>
    <property type="match status" value="1"/>
</dbReference>
<dbReference type="GO" id="GO:0003677">
    <property type="term" value="F:DNA binding"/>
    <property type="evidence" value="ECO:0007669"/>
    <property type="project" value="UniProtKB-UniRule"/>
</dbReference>
<evidence type="ECO:0000313" key="14">
    <source>
        <dbReference type="EMBL" id="GLI35510.1"/>
    </source>
</evidence>
<dbReference type="InterPro" id="IPR043686">
    <property type="entry name" value="Uup"/>
</dbReference>
<keyword evidence="11" id="KW-0175">Coiled coil</keyword>
<feature type="coiled-coil region" evidence="11">
    <location>
        <begin position="626"/>
        <end position="660"/>
    </location>
</feature>
<dbReference type="GO" id="GO:0005524">
    <property type="term" value="F:ATP binding"/>
    <property type="evidence" value="ECO:0007669"/>
    <property type="project" value="UniProtKB-UniRule"/>
</dbReference>
<feature type="domain" description="ABC transporter" evidence="13">
    <location>
        <begin position="58"/>
        <end position="286"/>
    </location>
</feature>
<dbReference type="SUPFAM" id="SSF52540">
    <property type="entry name" value="P-loop containing nucleoside triphosphate hydrolases"/>
    <property type="match status" value="2"/>
</dbReference>
<dbReference type="PANTHER" id="PTHR42855:SF1">
    <property type="entry name" value="ABC TRANSPORTER DOMAIN-CONTAINING PROTEIN"/>
    <property type="match status" value="1"/>
</dbReference>
<accession>A0A9W6FV57</accession>
<keyword evidence="1 11" id="KW-0963">Cytoplasm</keyword>
<sequence>MKIGPRAYPKTCVGSGHPPWFPLKGGIEGGGAKSTGGFRIGSNLNFGPQNRKGKMALLSMRDVTVAFGGPPILENLSLQIERGDRVCLLGRNGAGKSTLMRVIQGEISPDAGEIIRQAGLRIAYLPQEVPQGLQGRIADVVAGAGGSFRTLPESQSVHPPCSEEQWRVQQQVDQVISRMNLDPDASFEVLSSGLKRRVLLARGLACDPDILLLDEPTNHLDIDAITWLEDFLLRYGGTLLFVTHDRMFLRKLATRIIELDRGSLVNWSCDYDTFLQRKQDVLDAEAVQWNRFDKKLAQEEIWIRQGIKARRTRNEGRVRALEKMREIRRARRERTGNVRMQVQDVERSGKLVVEASGVSFSYGTEPIVQNFSTTILRGDKVGIIGPNGAGKTTLLRILVGELPPDEGHLRLGSRLEVAYFDQLRTQLDENKSVQENVADGKDTVIINGKPRHVIGYLQDFLFSPERSRSPVSILSGGERNRLLLARLFARPSNVLIMDEPTNDLDAETLELLEELLMDYPGTLFLVSHDRAFLNNVVTSTLVFEGEGRVNEYVGGYDDWLMQRKPDQPQKKEKPKAKQERQHSRPERPRKLTFKEQRELETLPQYIEALEAEQQELYSAMADPDFYKKEGSDIVKAKTRLQSLEQELAAAYERWETLEAING</sequence>
<feature type="binding site" evidence="11">
    <location>
        <begin position="90"/>
        <end position="97"/>
    </location>
    <ligand>
        <name>ATP</name>
        <dbReference type="ChEBI" id="CHEBI:30616"/>
        <label>1</label>
    </ligand>
</feature>
<comment type="function">
    <text evidence="11">Probably plays a role in ribosome assembly or function. May be involved in resolution of branched DNA intermediates that result from template switching in postreplication gaps. Binds DNA and has ATPase activity.</text>
</comment>
<dbReference type="Pfam" id="PF16326">
    <property type="entry name" value="ABC_tran_CTD"/>
    <property type="match status" value="1"/>
</dbReference>
<keyword evidence="7 11" id="KW-0238">DNA-binding</keyword>
<dbReference type="InterPro" id="IPR003439">
    <property type="entry name" value="ABC_transporter-like_ATP-bd"/>
</dbReference>
<evidence type="ECO:0000256" key="4">
    <source>
        <dbReference type="ARBA" id="ARBA00022763"/>
    </source>
</evidence>
<dbReference type="EC" id="3.6.1.-" evidence="11"/>
<dbReference type="EMBL" id="BSDR01000001">
    <property type="protein sequence ID" value="GLI35510.1"/>
    <property type="molecule type" value="Genomic_DNA"/>
</dbReference>
<dbReference type="Pfam" id="PF00005">
    <property type="entry name" value="ABC_tran"/>
    <property type="match status" value="2"/>
</dbReference>
<dbReference type="GO" id="GO:0016887">
    <property type="term" value="F:ATP hydrolysis activity"/>
    <property type="evidence" value="ECO:0007669"/>
    <property type="project" value="UniProtKB-UniRule"/>
</dbReference>
<evidence type="ECO:0000256" key="9">
    <source>
        <dbReference type="ARBA" id="ARBA00049360"/>
    </source>
</evidence>
<dbReference type="InterPro" id="IPR032524">
    <property type="entry name" value="ABC_tran_C"/>
</dbReference>
<comment type="subcellular location">
    <subcellularLocation>
        <location evidence="11">Cytoplasm</location>
    </subcellularLocation>
    <text evidence="11">Associates with ribosomes.</text>
</comment>
<evidence type="ECO:0000256" key="11">
    <source>
        <dbReference type="HAMAP-Rule" id="MF_00848"/>
    </source>
</evidence>
<dbReference type="HAMAP" id="MF_00848">
    <property type="entry name" value="Uup"/>
    <property type="match status" value="1"/>
</dbReference>